<keyword evidence="4" id="KW-0326">Glycosidase</keyword>
<dbReference type="OMA" id="MHGLMSI"/>
<evidence type="ECO:0000256" key="3">
    <source>
        <dbReference type="ARBA" id="ARBA00023157"/>
    </source>
</evidence>
<dbReference type="SMART" id="SM00223">
    <property type="entry name" value="APPLE"/>
    <property type="match status" value="1"/>
</dbReference>
<dbReference type="Pfam" id="PF00933">
    <property type="entry name" value="Glyco_hydro_3"/>
    <property type="match status" value="1"/>
</dbReference>
<keyword evidence="3" id="KW-1015">Disulfide bond</keyword>
<dbReference type="InterPro" id="IPR001764">
    <property type="entry name" value="Glyco_hydro_3_N"/>
</dbReference>
<evidence type="ECO:0000259" key="6">
    <source>
        <dbReference type="PROSITE" id="PS50948"/>
    </source>
</evidence>
<name>A0A0G4FC64_VITBC</name>
<dbReference type="Pfam" id="PF01915">
    <property type="entry name" value="Glyco_hydro_3_C"/>
    <property type="match status" value="1"/>
</dbReference>
<dbReference type="Gene3D" id="3.40.50.1700">
    <property type="entry name" value="Glycoside hydrolase family 3 C-terminal domain"/>
    <property type="match status" value="1"/>
</dbReference>
<dbReference type="Gene3D" id="3.20.20.300">
    <property type="entry name" value="Glycoside hydrolase, family 3, N-terminal domain"/>
    <property type="match status" value="1"/>
</dbReference>
<feature type="domain" description="Apple" evidence="6">
    <location>
        <begin position="151"/>
        <end position="223"/>
    </location>
</feature>
<dbReference type="GO" id="GO:0005576">
    <property type="term" value="C:extracellular region"/>
    <property type="evidence" value="ECO:0007669"/>
    <property type="project" value="InterPro"/>
</dbReference>
<keyword evidence="5" id="KW-0812">Transmembrane</keyword>
<dbReference type="AlphaFoldDB" id="A0A0G4FC64"/>
<dbReference type="PhylomeDB" id="A0A0G4FC64"/>
<protein>
    <recommendedName>
        <fullName evidence="6">Apple domain-containing protein</fullName>
    </recommendedName>
</protein>
<accession>A0A0G4FC64</accession>
<organism evidence="7 8">
    <name type="scientific">Vitrella brassicaformis (strain CCMP3155)</name>
    <dbReference type="NCBI Taxonomy" id="1169540"/>
    <lineage>
        <taxon>Eukaryota</taxon>
        <taxon>Sar</taxon>
        <taxon>Alveolata</taxon>
        <taxon>Colpodellida</taxon>
        <taxon>Vitrellaceae</taxon>
        <taxon>Vitrella</taxon>
    </lineage>
</organism>
<dbReference type="InterPro" id="IPR000177">
    <property type="entry name" value="Apple"/>
</dbReference>
<dbReference type="SUPFAM" id="SSF52279">
    <property type="entry name" value="Beta-D-glucan exohydrolase, C-terminal domain"/>
    <property type="match status" value="1"/>
</dbReference>
<reference evidence="7 8" key="1">
    <citation type="submission" date="2014-11" db="EMBL/GenBank/DDBJ databases">
        <authorList>
            <person name="Zhu J."/>
            <person name="Qi W."/>
            <person name="Song R."/>
        </authorList>
    </citation>
    <scope>NUCLEOTIDE SEQUENCE [LARGE SCALE GENOMIC DNA]</scope>
</reference>
<evidence type="ECO:0000313" key="8">
    <source>
        <dbReference type="Proteomes" id="UP000041254"/>
    </source>
</evidence>
<evidence type="ECO:0000313" key="7">
    <source>
        <dbReference type="EMBL" id="CEM10771.1"/>
    </source>
</evidence>
<dbReference type="SUPFAM" id="SSF57414">
    <property type="entry name" value="Hairpin loop containing domain-like"/>
    <property type="match status" value="1"/>
</dbReference>
<dbReference type="VEuPathDB" id="CryptoDB:Vbra_15021"/>
<keyword evidence="5" id="KW-1133">Transmembrane helix</keyword>
<dbReference type="OrthoDB" id="416222at2759"/>
<evidence type="ECO:0000256" key="5">
    <source>
        <dbReference type="SAM" id="Phobius"/>
    </source>
</evidence>
<evidence type="ECO:0000256" key="4">
    <source>
        <dbReference type="ARBA" id="ARBA00023295"/>
    </source>
</evidence>
<dbReference type="PANTHER" id="PTHR30620:SF77">
    <property type="entry name" value="LYSOSOMAL BETA GLUCOSIDASE-LIKE"/>
    <property type="match status" value="1"/>
</dbReference>
<evidence type="ECO:0000256" key="2">
    <source>
        <dbReference type="ARBA" id="ARBA00022801"/>
    </source>
</evidence>
<keyword evidence="1" id="KW-0677">Repeat</keyword>
<feature type="transmembrane region" description="Helical" evidence="5">
    <location>
        <begin position="36"/>
        <end position="55"/>
    </location>
</feature>
<dbReference type="Proteomes" id="UP000041254">
    <property type="component" value="Unassembled WGS sequence"/>
</dbReference>
<dbReference type="InterPro" id="IPR017853">
    <property type="entry name" value="GH"/>
</dbReference>
<dbReference type="GO" id="GO:0006508">
    <property type="term" value="P:proteolysis"/>
    <property type="evidence" value="ECO:0007669"/>
    <property type="project" value="InterPro"/>
</dbReference>
<dbReference type="GO" id="GO:0008422">
    <property type="term" value="F:beta-glucosidase activity"/>
    <property type="evidence" value="ECO:0007669"/>
    <property type="project" value="TreeGrafter"/>
</dbReference>
<sequence>MRRRRADQRWTWSREGDKATSHTLYRLPATIMRGTLRSGPAAAPYLLIVCILSAASEPRSSAGRPLREDFAFADVVASGAGPPPAHMMSAAAAAPAPSPLSPFEGNKVRAFASKKNQAAHNLMDAIKQVQNVTEFYRRWGEDRPITSLGACYTSDRHLSGFEIAATTAYSPQDCQAKCQMDGHCWGWTYFGDSNQCSLAEGGPEKGHTMAESGKKIVSGPKSCGWPRPNNPVREDEKIEEALDELIPTLSMDSKIGQLIFLVQFRTTVENLKLTAAGAAQIPRPPHGMSLKDTLKLFDQLYDESLKVGDGIPVMFVTNAVHGNTMIKGATIFPHNIAIGAANDPDLARRVGEATALEMAVAGFDWTEAPTVAVARDIRWGRTYESYSSSPQRVKNMAFAMVRGLQGDPNNDKDFLSDAHVIATCKHWIGDGASSKGITYGDVHLEEEEFRDVHGLPFVACIEAGVQSIMPSYTAYHGTSMHGNWFLNSAVLKGMMDFQGFVISDFDGWVWNAVPGCSVDNCPATIGTGIDQLLVGYGDYQKLMSGIKKAVETGELPEERFNNAVRRVLRTKMRLGLMGPRARTTRQRPSERKYAGRTEYFNNKKHRQVAREAVRKSVVLLKNHRKALPIKPQMRVLVAGPAANDKTKMMGGWTLDLFGQNIEQADFPQATTVFEALRREMKKRGGSATFSETGWVKDYSEYDLAVFVTGEEPYAEIKGDLADPEKSRSLDHGTRHVADFETLDMLQKSKLPTVTILLSGRPLYVNKYINKSHAFMAAWLPGSEGGNGIADLLLGDFDFSGTLSFPWPRHPCQTLSQPWALPDGQTHLFPLGYGLDYKHNKTIPQLPENWVFEC</sequence>
<dbReference type="InterPro" id="IPR036962">
    <property type="entry name" value="Glyco_hydro_3_N_sf"/>
</dbReference>
<dbReference type="Gene3D" id="3.50.4.10">
    <property type="entry name" value="Hepatocyte Growth Factor"/>
    <property type="match status" value="1"/>
</dbReference>
<dbReference type="InterPro" id="IPR036881">
    <property type="entry name" value="Glyco_hydro_3_C_sf"/>
</dbReference>
<dbReference type="PRINTS" id="PR00133">
    <property type="entry name" value="GLHYDRLASE3"/>
</dbReference>
<dbReference type="InterPro" id="IPR051915">
    <property type="entry name" value="Cellulose_Degrad_GH3"/>
</dbReference>
<dbReference type="Pfam" id="PF00024">
    <property type="entry name" value="PAN_1"/>
    <property type="match status" value="1"/>
</dbReference>
<dbReference type="EMBL" id="CDMY01000405">
    <property type="protein sequence ID" value="CEM10771.1"/>
    <property type="molecule type" value="Genomic_DNA"/>
</dbReference>
<proteinExistence type="predicted"/>
<keyword evidence="2" id="KW-0378">Hydrolase</keyword>
<dbReference type="SUPFAM" id="SSF51445">
    <property type="entry name" value="(Trans)glycosidases"/>
    <property type="match status" value="1"/>
</dbReference>
<dbReference type="InParanoid" id="A0A0G4FC64"/>
<evidence type="ECO:0000256" key="1">
    <source>
        <dbReference type="ARBA" id="ARBA00022737"/>
    </source>
</evidence>
<keyword evidence="8" id="KW-1185">Reference proteome</keyword>
<keyword evidence="5" id="KW-0472">Membrane</keyword>
<dbReference type="STRING" id="1169540.A0A0G4FC64"/>
<dbReference type="InterPro" id="IPR003609">
    <property type="entry name" value="Pan_app"/>
</dbReference>
<dbReference type="PANTHER" id="PTHR30620">
    <property type="entry name" value="PERIPLASMIC BETA-GLUCOSIDASE-RELATED"/>
    <property type="match status" value="1"/>
</dbReference>
<dbReference type="InterPro" id="IPR002772">
    <property type="entry name" value="Glyco_hydro_3_C"/>
</dbReference>
<gene>
    <name evidence="7" type="ORF">Vbra_15021</name>
</gene>
<dbReference type="GO" id="GO:0009251">
    <property type="term" value="P:glucan catabolic process"/>
    <property type="evidence" value="ECO:0007669"/>
    <property type="project" value="TreeGrafter"/>
</dbReference>
<dbReference type="PROSITE" id="PS50948">
    <property type="entry name" value="PAN"/>
    <property type="match status" value="1"/>
</dbReference>